<keyword evidence="5" id="KW-1185">Reference proteome</keyword>
<dbReference type="InterPro" id="IPR007855">
    <property type="entry name" value="RDRP"/>
</dbReference>
<dbReference type="InParanoid" id="A0A1V8T3V1"/>
<reference evidence="5" key="1">
    <citation type="submission" date="2017-03" db="EMBL/GenBank/DDBJ databases">
        <title>Genomes of endolithic fungi from Antarctica.</title>
        <authorList>
            <person name="Coleine C."/>
            <person name="Masonjones S."/>
            <person name="Stajich J.E."/>
        </authorList>
    </citation>
    <scope>NUCLEOTIDE SEQUENCE [LARGE SCALE GENOMIC DNA]</scope>
    <source>
        <strain evidence="5">CCFEE 5527</strain>
    </source>
</reference>
<dbReference type="Proteomes" id="UP000192596">
    <property type="component" value="Unassembled WGS sequence"/>
</dbReference>
<dbReference type="GO" id="GO:0031380">
    <property type="term" value="C:nuclear RNA-directed RNA polymerase complex"/>
    <property type="evidence" value="ECO:0007669"/>
    <property type="project" value="TreeGrafter"/>
</dbReference>
<name>A0A1V8T3V1_9PEZI</name>
<protein>
    <recommendedName>
        <fullName evidence="1">RNA-dependent RNA polymerase</fullName>
        <ecNumber evidence="1">2.7.7.48</ecNumber>
    </recommendedName>
</protein>
<dbReference type="PANTHER" id="PTHR23079">
    <property type="entry name" value="RNA-DEPENDENT RNA POLYMERASE"/>
    <property type="match status" value="1"/>
</dbReference>
<gene>
    <name evidence="4" type="ORF">B0A48_09947</name>
</gene>
<dbReference type="PANTHER" id="PTHR23079:SF55">
    <property type="entry name" value="RNA-DIRECTED RNA POLYMERASE"/>
    <property type="match status" value="1"/>
</dbReference>
<evidence type="ECO:0000259" key="3">
    <source>
        <dbReference type="Pfam" id="PF05183"/>
    </source>
</evidence>
<keyword evidence="1" id="KW-0694">RNA-binding</keyword>
<dbReference type="InterPro" id="IPR057596">
    <property type="entry name" value="RDRP_core"/>
</dbReference>
<dbReference type="STRING" id="1507870.A0A1V8T3V1"/>
<accession>A0A1V8T3V1</accession>
<dbReference type="GO" id="GO:0003723">
    <property type="term" value="F:RNA binding"/>
    <property type="evidence" value="ECO:0007669"/>
    <property type="project" value="UniProtKB-KW"/>
</dbReference>
<feature type="domain" description="RDRP core" evidence="3">
    <location>
        <begin position="47"/>
        <end position="495"/>
    </location>
</feature>
<dbReference type="EC" id="2.7.7.48" evidence="1"/>
<comment type="similarity">
    <text evidence="1">Belongs to the RdRP family.</text>
</comment>
<evidence type="ECO:0000313" key="4">
    <source>
        <dbReference type="EMBL" id="OQO05852.1"/>
    </source>
</evidence>
<evidence type="ECO:0000256" key="2">
    <source>
        <dbReference type="SAM" id="MobiDB-lite"/>
    </source>
</evidence>
<comment type="caution">
    <text evidence="4">The sequence shown here is derived from an EMBL/GenBank/DDBJ whole genome shotgun (WGS) entry which is preliminary data.</text>
</comment>
<dbReference type="GO" id="GO:0003968">
    <property type="term" value="F:RNA-directed RNA polymerase activity"/>
    <property type="evidence" value="ECO:0007669"/>
    <property type="project" value="UniProtKB-KW"/>
</dbReference>
<proteinExistence type="inferred from homology"/>
<feature type="compositionally biased region" description="Acidic residues" evidence="2">
    <location>
        <begin position="736"/>
        <end position="754"/>
    </location>
</feature>
<evidence type="ECO:0000256" key="1">
    <source>
        <dbReference type="RuleBase" id="RU363098"/>
    </source>
</evidence>
<organism evidence="4 5">
    <name type="scientific">Cryoendolithus antarcticus</name>
    <dbReference type="NCBI Taxonomy" id="1507870"/>
    <lineage>
        <taxon>Eukaryota</taxon>
        <taxon>Fungi</taxon>
        <taxon>Dikarya</taxon>
        <taxon>Ascomycota</taxon>
        <taxon>Pezizomycotina</taxon>
        <taxon>Dothideomycetes</taxon>
        <taxon>Dothideomycetidae</taxon>
        <taxon>Cladosporiales</taxon>
        <taxon>Cladosporiaceae</taxon>
        <taxon>Cryoendolithus</taxon>
    </lineage>
</organism>
<dbReference type="OrthoDB" id="10055769at2759"/>
<evidence type="ECO:0000313" key="5">
    <source>
        <dbReference type="Proteomes" id="UP000192596"/>
    </source>
</evidence>
<comment type="catalytic activity">
    <reaction evidence="1">
        <text>RNA(n) + a ribonucleoside 5'-triphosphate = RNA(n+1) + diphosphate</text>
        <dbReference type="Rhea" id="RHEA:21248"/>
        <dbReference type="Rhea" id="RHEA-COMP:14527"/>
        <dbReference type="Rhea" id="RHEA-COMP:17342"/>
        <dbReference type="ChEBI" id="CHEBI:33019"/>
        <dbReference type="ChEBI" id="CHEBI:61557"/>
        <dbReference type="ChEBI" id="CHEBI:140395"/>
        <dbReference type="EC" id="2.7.7.48"/>
    </reaction>
</comment>
<keyword evidence="1" id="KW-0548">Nucleotidyltransferase</keyword>
<keyword evidence="1" id="KW-0696">RNA-directed RNA polymerase</keyword>
<dbReference type="Pfam" id="PF05183">
    <property type="entry name" value="RdRP"/>
    <property type="match status" value="1"/>
</dbReference>
<dbReference type="GO" id="GO:0030422">
    <property type="term" value="P:siRNA processing"/>
    <property type="evidence" value="ECO:0007669"/>
    <property type="project" value="TreeGrafter"/>
</dbReference>
<sequence length="754" mass="84534">MVSFTRPTFKFSPPEIRLGVDDLHANGMHEDHRFDDHSMDFCELMVHDEQEAMTDGCACISVGAAKLVCKSMKLVRWPTAFQARINGAKGMWYISAPYETTKPEHLDIWIEIRKSQLKVQFRDEDMHVDTCELDRWSFDVVSWGKPLQVSENHRDFVQILEDRGVPRNTLEDLVQIGLDLCTDELASIVHYPVALTLWRHKYFARQEVARVNRMQVRGLPIEISLRTHVLVDEAGYKPPEGPILAKAVTYMVETNLQDIRSHIGAPCSSSTTVVGIADHMGQLEPGEVYFALSQPLSRGEGEDKVCSVFTGKEVLVARHPTLRGSEIQRVRCVYKPGLAHLKDVIVMSTKGQVPLASKLQGGDYDGDKFWVCADPRLVEPFRDAPILKQDGIEEFGIERDSTTLSDLAADSVGSASHAQAWLAKAFEFSLKVNMLGTITNRFYKLSYSEQTLWSPLVKSVLDLRDTIIDAPKNGYSFNHGAFNSYLKSKGFPTYGEMPPPRFQHNIESVHPNPEIDFTPATLLEAVRPPKSQHLRPRAALHIKVDVLFYVINPTIERILLHLKASLAPADKLDSDPDLEHPLRQLESLPSSFLAELKIDSHLERKVLLKALDRVNNKHWLKIWLSKSAVLPPTAAEHAAALATCFAAYDAVAPTSASWYWHSRNAPKAPSNWECFKVAVLAGEGKKKRKFMMQMAKDTVIYLKSFSESGRKVVQLVAGVKKPKRPKGCVAGIRDLENDDGGAEVDGNGEEDRET</sequence>
<feature type="region of interest" description="Disordered" evidence="2">
    <location>
        <begin position="730"/>
        <end position="754"/>
    </location>
</feature>
<dbReference type="EMBL" id="NAJO01000018">
    <property type="protein sequence ID" value="OQO05852.1"/>
    <property type="molecule type" value="Genomic_DNA"/>
</dbReference>
<dbReference type="AlphaFoldDB" id="A0A1V8T3V1"/>
<keyword evidence="1" id="KW-0808">Transferase</keyword>